<name>A0A7Y7M6F2_9PROT</name>
<feature type="non-terminal residue" evidence="2">
    <location>
        <position position="1"/>
    </location>
</feature>
<keyword evidence="1" id="KW-0472">Membrane</keyword>
<comment type="caution">
    <text evidence="2">The sequence shown here is derived from an EMBL/GenBank/DDBJ whole genome shotgun (WGS) entry which is preliminary data.</text>
</comment>
<keyword evidence="1" id="KW-1133">Transmembrane helix</keyword>
<gene>
    <name evidence="2" type="ORF">HUK84_17695</name>
</gene>
<keyword evidence="1" id="KW-0812">Transmembrane</keyword>
<accession>A0A7Y7M6F2</accession>
<dbReference type="AlphaFoldDB" id="A0A7Y7M6F2"/>
<dbReference type="EMBL" id="JABXXP010000654">
    <property type="protein sequence ID" value="NVN12940.1"/>
    <property type="molecule type" value="Genomic_DNA"/>
</dbReference>
<feature type="transmembrane region" description="Helical" evidence="1">
    <location>
        <begin position="6"/>
        <end position="30"/>
    </location>
</feature>
<protein>
    <submittedName>
        <fullName evidence="2">Uncharacterized protein</fullName>
    </submittedName>
</protein>
<organism evidence="2 3">
    <name type="scientific">Nguyenibacter vanlangensis</name>
    <dbReference type="NCBI Taxonomy" id="1216886"/>
    <lineage>
        <taxon>Bacteria</taxon>
        <taxon>Pseudomonadati</taxon>
        <taxon>Pseudomonadota</taxon>
        <taxon>Alphaproteobacteria</taxon>
        <taxon>Acetobacterales</taxon>
        <taxon>Acetobacteraceae</taxon>
        <taxon>Nguyenibacter</taxon>
    </lineage>
</organism>
<proteinExistence type="predicted"/>
<dbReference type="Proteomes" id="UP000534870">
    <property type="component" value="Unassembled WGS sequence"/>
</dbReference>
<evidence type="ECO:0000313" key="2">
    <source>
        <dbReference type="EMBL" id="NVN12940.1"/>
    </source>
</evidence>
<reference evidence="2 3" key="1">
    <citation type="submission" date="2020-06" db="EMBL/GenBank/DDBJ databases">
        <title>Description of novel acetic acid bacteria.</title>
        <authorList>
            <person name="Sombolestani A."/>
        </authorList>
    </citation>
    <scope>NUCLEOTIDE SEQUENCE [LARGE SCALE GENOMIC DNA]</scope>
    <source>
        <strain evidence="2 3">LMG 31431</strain>
    </source>
</reference>
<evidence type="ECO:0000313" key="3">
    <source>
        <dbReference type="Proteomes" id="UP000534870"/>
    </source>
</evidence>
<sequence>KPGLIVPAAVTLGTAVPIHMAIGGTLDLLLGRRHGLDADMADAAKAITREVRASYVAEGWSLPA</sequence>
<evidence type="ECO:0000256" key="1">
    <source>
        <dbReference type="SAM" id="Phobius"/>
    </source>
</evidence>